<comment type="caution">
    <text evidence="1">The sequence shown here is derived from an EMBL/GenBank/DDBJ whole genome shotgun (WGS) entry which is preliminary data.</text>
</comment>
<protein>
    <submittedName>
        <fullName evidence="1">Uncharacterized protein</fullName>
    </submittedName>
</protein>
<name>A0ACC0V827_9HYPO</name>
<dbReference type="EMBL" id="CM047941">
    <property type="protein sequence ID" value="KAI9902552.1"/>
    <property type="molecule type" value="Genomic_DNA"/>
</dbReference>
<evidence type="ECO:0000313" key="1">
    <source>
        <dbReference type="EMBL" id="KAI9902552.1"/>
    </source>
</evidence>
<reference evidence="1" key="1">
    <citation type="submission" date="2022-10" db="EMBL/GenBank/DDBJ databases">
        <title>Complete Genome of Trichothecium roseum strain YXFP-22015, a Plant Pathogen Isolated from Citrus.</title>
        <authorList>
            <person name="Wang Y."/>
            <person name="Zhu L."/>
        </authorList>
    </citation>
    <scope>NUCLEOTIDE SEQUENCE</scope>
    <source>
        <strain evidence="1">YXFP-22015</strain>
    </source>
</reference>
<dbReference type="Proteomes" id="UP001163324">
    <property type="component" value="Chromosome 2"/>
</dbReference>
<evidence type="ECO:0000313" key="2">
    <source>
        <dbReference type="Proteomes" id="UP001163324"/>
    </source>
</evidence>
<proteinExistence type="predicted"/>
<gene>
    <name evidence="1" type="ORF">N3K66_001904</name>
</gene>
<organism evidence="1 2">
    <name type="scientific">Trichothecium roseum</name>
    <dbReference type="NCBI Taxonomy" id="47278"/>
    <lineage>
        <taxon>Eukaryota</taxon>
        <taxon>Fungi</taxon>
        <taxon>Dikarya</taxon>
        <taxon>Ascomycota</taxon>
        <taxon>Pezizomycotina</taxon>
        <taxon>Sordariomycetes</taxon>
        <taxon>Hypocreomycetidae</taxon>
        <taxon>Hypocreales</taxon>
        <taxon>Hypocreales incertae sedis</taxon>
        <taxon>Trichothecium</taxon>
    </lineage>
</organism>
<accession>A0ACC0V827</accession>
<sequence length="319" mass="34434">MSYRARRTDQPNPYAYENANLPRPETMNQESLAPGRRGDDHGYDYDSVSSSDYGEDEQQPATHKAQHRHGMTAQAPPPGDEAYYYDANNRRRRRQHHHQQQQQQQQQQGGEKSYAGVRDDMLGSGGTGGYQQRQQQRRAGDYGGISFDDDDGEAGRRQRGTTQENSAMRVQGEGGGGGGGGGGERDAAYSYDGGPNLQEDPNAHYTTNPTTITAATTASATQAEDQQYGAHEMRPRAGYSEAGGGAAGPARTGMNTTTNTTGSSAAGVGGVGSDPGPRRRSKRDSTLGRMMEKAGGLFGSQKLEGSGRERREKRASREY</sequence>
<keyword evidence="2" id="KW-1185">Reference proteome</keyword>